<keyword evidence="9 12" id="KW-0949">S-adenosyl-L-methionine</keyword>
<sequence length="259" mass="28179">MTLPLFYQGSENTFPTDSQTFSITGQPAHHAHNVVRLGAGDQIRYADGEGSWVDATITEVTGQGRDVSLQLQVDDRGTEATPTPVLHMIQALAKQDRDLQAVETATEYGVDQISPLQSERCIVRWKGNRAAKSHQKWENLVAKAGQQARRSRIPVLGPLLEGTDVTELCREPDTLVIVLDETGHADLRAALQELGGLDSLANYRQIAIVIGPEGGFSDAERNAWFQAGAVGVRLGEIIMRASSAGPALLAVLNHLLKRW</sequence>
<dbReference type="InterPro" id="IPR029026">
    <property type="entry name" value="tRNA_m1G_MTases_N"/>
</dbReference>
<dbReference type="SUPFAM" id="SSF88697">
    <property type="entry name" value="PUA domain-like"/>
    <property type="match status" value="1"/>
</dbReference>
<evidence type="ECO:0000256" key="8">
    <source>
        <dbReference type="ARBA" id="ARBA00022679"/>
    </source>
</evidence>
<keyword evidence="6 12" id="KW-0698">rRNA processing</keyword>
<dbReference type="InterPro" id="IPR015947">
    <property type="entry name" value="PUA-like_sf"/>
</dbReference>
<evidence type="ECO:0000313" key="16">
    <source>
        <dbReference type="Proteomes" id="UP001589862"/>
    </source>
</evidence>
<dbReference type="InterPro" id="IPR029028">
    <property type="entry name" value="Alpha/beta_knot_MTases"/>
</dbReference>
<keyword evidence="5 12" id="KW-0963">Cytoplasm</keyword>
<evidence type="ECO:0000259" key="14">
    <source>
        <dbReference type="Pfam" id="PF20260"/>
    </source>
</evidence>
<comment type="subcellular location">
    <subcellularLocation>
        <location evidence="1 12">Cytoplasm</location>
    </subcellularLocation>
</comment>
<dbReference type="InterPro" id="IPR046887">
    <property type="entry name" value="RsmE_PUA-like"/>
</dbReference>
<comment type="caution">
    <text evidence="15">The sequence shown here is derived from an EMBL/GenBank/DDBJ whole genome shotgun (WGS) entry which is preliminary data.</text>
</comment>
<evidence type="ECO:0000313" key="15">
    <source>
        <dbReference type="EMBL" id="MFC0581050.1"/>
    </source>
</evidence>
<dbReference type="Pfam" id="PF20260">
    <property type="entry name" value="PUA_4"/>
    <property type="match status" value="1"/>
</dbReference>
<dbReference type="NCBIfam" id="TIGR00046">
    <property type="entry name" value="RsmE family RNA methyltransferase"/>
    <property type="match status" value="1"/>
</dbReference>
<dbReference type="EMBL" id="JBHLUB010000001">
    <property type="protein sequence ID" value="MFC0581050.1"/>
    <property type="molecule type" value="Genomic_DNA"/>
</dbReference>
<dbReference type="GO" id="GO:0008168">
    <property type="term" value="F:methyltransferase activity"/>
    <property type="evidence" value="ECO:0007669"/>
    <property type="project" value="UniProtKB-KW"/>
</dbReference>
<dbReference type="RefSeq" id="WP_377457575.1">
    <property type="nucleotide sequence ID" value="NZ_JBHLUB010000001.1"/>
</dbReference>
<dbReference type="CDD" id="cd18084">
    <property type="entry name" value="RsmE-like"/>
    <property type="match status" value="1"/>
</dbReference>
<protein>
    <recommendedName>
        <fullName evidence="4 12">Ribosomal RNA small subunit methyltransferase E</fullName>
        <ecNumber evidence="3 12">2.1.1.193</ecNumber>
    </recommendedName>
</protein>
<dbReference type="PANTHER" id="PTHR30027">
    <property type="entry name" value="RIBOSOMAL RNA SMALL SUBUNIT METHYLTRANSFERASE E"/>
    <property type="match status" value="1"/>
</dbReference>
<evidence type="ECO:0000256" key="9">
    <source>
        <dbReference type="ARBA" id="ARBA00022691"/>
    </source>
</evidence>
<comment type="similarity">
    <text evidence="2 12">Belongs to the RNA methyltransferase RsmE family.</text>
</comment>
<dbReference type="Gene3D" id="3.40.1280.10">
    <property type="match status" value="1"/>
</dbReference>
<gene>
    <name evidence="15" type="ORF">ACFFFR_01425</name>
</gene>
<organism evidence="15 16">
    <name type="scientific">Micrococcoides hystricis</name>
    <dbReference type="NCBI Taxonomy" id="1572761"/>
    <lineage>
        <taxon>Bacteria</taxon>
        <taxon>Bacillati</taxon>
        <taxon>Actinomycetota</taxon>
        <taxon>Actinomycetes</taxon>
        <taxon>Micrococcales</taxon>
        <taxon>Micrococcaceae</taxon>
        <taxon>Micrococcoides</taxon>
    </lineage>
</organism>
<feature type="domain" description="Ribosomal RNA small subunit methyltransferase E methyltransferase" evidence="13">
    <location>
        <begin position="85"/>
        <end position="252"/>
    </location>
</feature>
<dbReference type="SUPFAM" id="SSF75217">
    <property type="entry name" value="alpha/beta knot"/>
    <property type="match status" value="1"/>
</dbReference>
<dbReference type="PANTHER" id="PTHR30027:SF3">
    <property type="entry name" value="16S RRNA (URACIL(1498)-N(3))-METHYLTRANSFERASE"/>
    <property type="match status" value="1"/>
</dbReference>
<keyword evidence="16" id="KW-1185">Reference proteome</keyword>
<dbReference type="GO" id="GO:0032259">
    <property type="term" value="P:methylation"/>
    <property type="evidence" value="ECO:0007669"/>
    <property type="project" value="UniProtKB-KW"/>
</dbReference>
<evidence type="ECO:0000256" key="6">
    <source>
        <dbReference type="ARBA" id="ARBA00022552"/>
    </source>
</evidence>
<dbReference type="InterPro" id="IPR046886">
    <property type="entry name" value="RsmE_MTase_dom"/>
</dbReference>
<evidence type="ECO:0000256" key="2">
    <source>
        <dbReference type="ARBA" id="ARBA00005528"/>
    </source>
</evidence>
<dbReference type="EC" id="2.1.1.193" evidence="3 12"/>
<keyword evidence="7 12" id="KW-0489">Methyltransferase</keyword>
<comment type="function">
    <text evidence="10 12">Specifically methylates the N3 position of the uracil ring of uridine 1498 (m3U1498) in 16S rRNA. Acts on the fully assembled 30S ribosomal subunit.</text>
</comment>
<name>A0ABV6P7E9_9MICC</name>
<comment type="catalytic activity">
    <reaction evidence="11 12">
        <text>uridine(1498) in 16S rRNA + S-adenosyl-L-methionine = N(3)-methyluridine(1498) in 16S rRNA + S-adenosyl-L-homocysteine + H(+)</text>
        <dbReference type="Rhea" id="RHEA:42920"/>
        <dbReference type="Rhea" id="RHEA-COMP:10283"/>
        <dbReference type="Rhea" id="RHEA-COMP:10284"/>
        <dbReference type="ChEBI" id="CHEBI:15378"/>
        <dbReference type="ChEBI" id="CHEBI:57856"/>
        <dbReference type="ChEBI" id="CHEBI:59789"/>
        <dbReference type="ChEBI" id="CHEBI:65315"/>
        <dbReference type="ChEBI" id="CHEBI:74502"/>
        <dbReference type="EC" id="2.1.1.193"/>
    </reaction>
</comment>
<dbReference type="Proteomes" id="UP001589862">
    <property type="component" value="Unassembled WGS sequence"/>
</dbReference>
<evidence type="ECO:0000256" key="12">
    <source>
        <dbReference type="PIRNR" id="PIRNR015601"/>
    </source>
</evidence>
<dbReference type="Pfam" id="PF04452">
    <property type="entry name" value="Methyltrans_RNA"/>
    <property type="match status" value="1"/>
</dbReference>
<evidence type="ECO:0000256" key="5">
    <source>
        <dbReference type="ARBA" id="ARBA00022490"/>
    </source>
</evidence>
<dbReference type="PIRSF" id="PIRSF015601">
    <property type="entry name" value="MTase_slr0722"/>
    <property type="match status" value="1"/>
</dbReference>
<reference evidence="15 16" key="1">
    <citation type="submission" date="2024-09" db="EMBL/GenBank/DDBJ databases">
        <authorList>
            <person name="Sun Q."/>
            <person name="Mori K."/>
        </authorList>
    </citation>
    <scope>NUCLEOTIDE SEQUENCE [LARGE SCALE GENOMIC DNA]</scope>
    <source>
        <strain evidence="15 16">NCAIM B.02604</strain>
    </source>
</reference>
<evidence type="ECO:0000256" key="3">
    <source>
        <dbReference type="ARBA" id="ARBA00012328"/>
    </source>
</evidence>
<dbReference type="NCBIfam" id="NF008693">
    <property type="entry name" value="PRK11713.2-3"/>
    <property type="match status" value="1"/>
</dbReference>
<evidence type="ECO:0000256" key="1">
    <source>
        <dbReference type="ARBA" id="ARBA00004496"/>
    </source>
</evidence>
<proteinExistence type="inferred from homology"/>
<evidence type="ECO:0000256" key="11">
    <source>
        <dbReference type="ARBA" id="ARBA00047944"/>
    </source>
</evidence>
<evidence type="ECO:0000256" key="7">
    <source>
        <dbReference type="ARBA" id="ARBA00022603"/>
    </source>
</evidence>
<accession>A0ABV6P7E9</accession>
<feature type="domain" description="Ribosomal RNA small subunit methyltransferase E PUA-like" evidence="14">
    <location>
        <begin position="23"/>
        <end position="61"/>
    </location>
</feature>
<evidence type="ECO:0000259" key="13">
    <source>
        <dbReference type="Pfam" id="PF04452"/>
    </source>
</evidence>
<keyword evidence="8 12" id="KW-0808">Transferase</keyword>
<dbReference type="InterPro" id="IPR006700">
    <property type="entry name" value="RsmE"/>
</dbReference>
<evidence type="ECO:0000256" key="4">
    <source>
        <dbReference type="ARBA" id="ARBA00013673"/>
    </source>
</evidence>
<evidence type="ECO:0000256" key="10">
    <source>
        <dbReference type="ARBA" id="ARBA00025699"/>
    </source>
</evidence>